<evidence type="ECO:0000313" key="4">
    <source>
        <dbReference type="EMBL" id="SJL05933.1"/>
    </source>
</evidence>
<evidence type="ECO:0000259" key="3">
    <source>
        <dbReference type="PROSITE" id="PS50206"/>
    </source>
</evidence>
<keyword evidence="1 4" id="KW-0808">Transferase</keyword>
<dbReference type="CDD" id="cd01449">
    <property type="entry name" value="TST_Repeat_2"/>
    <property type="match status" value="1"/>
</dbReference>
<proteinExistence type="predicted"/>
<dbReference type="Pfam" id="PF00581">
    <property type="entry name" value="Rhodanese"/>
    <property type="match status" value="2"/>
</dbReference>
<dbReference type="GO" id="GO:0004792">
    <property type="term" value="F:thiosulfate-cyanide sulfurtransferase activity"/>
    <property type="evidence" value="ECO:0007669"/>
    <property type="project" value="TreeGrafter"/>
</dbReference>
<keyword evidence="2" id="KW-0677">Repeat</keyword>
<dbReference type="SMART" id="SM00450">
    <property type="entry name" value="RHOD"/>
    <property type="match status" value="2"/>
</dbReference>
<dbReference type="GO" id="GO:0005739">
    <property type="term" value="C:mitochondrion"/>
    <property type="evidence" value="ECO:0007669"/>
    <property type="project" value="TreeGrafter"/>
</dbReference>
<gene>
    <name evidence="4" type="ORF">ARMOST_09269</name>
</gene>
<dbReference type="OrthoDB" id="270167at2759"/>
<dbReference type="PROSITE" id="PS50206">
    <property type="entry name" value="RHODANESE_3"/>
    <property type="match status" value="2"/>
</dbReference>
<dbReference type="OMA" id="NNNWFAS"/>
<accession>A0A284RB13</accession>
<keyword evidence="4" id="KW-0670">Pyruvate</keyword>
<feature type="domain" description="Rhodanese" evidence="3">
    <location>
        <begin position="196"/>
        <end position="326"/>
    </location>
</feature>
<dbReference type="STRING" id="47428.A0A284RB13"/>
<name>A0A284RB13_ARMOS</name>
<keyword evidence="5" id="KW-1185">Reference proteome</keyword>
<dbReference type="EMBL" id="FUEG01000006">
    <property type="protein sequence ID" value="SJL05933.1"/>
    <property type="molecule type" value="Genomic_DNA"/>
</dbReference>
<dbReference type="Gene3D" id="3.40.250.10">
    <property type="entry name" value="Rhodanese-like domain"/>
    <property type="match status" value="2"/>
</dbReference>
<evidence type="ECO:0000256" key="1">
    <source>
        <dbReference type="ARBA" id="ARBA00022679"/>
    </source>
</evidence>
<evidence type="ECO:0000256" key="2">
    <source>
        <dbReference type="ARBA" id="ARBA00022737"/>
    </source>
</evidence>
<dbReference type="PANTHER" id="PTHR11364:SF27">
    <property type="entry name" value="SULFURTRANSFERASE"/>
    <property type="match status" value="1"/>
</dbReference>
<dbReference type="CDD" id="cd01448">
    <property type="entry name" value="TST_Repeat_1"/>
    <property type="match status" value="1"/>
</dbReference>
<evidence type="ECO:0000313" key="5">
    <source>
        <dbReference type="Proteomes" id="UP000219338"/>
    </source>
</evidence>
<dbReference type="PANTHER" id="PTHR11364">
    <property type="entry name" value="THIOSULFATE SULFERTANSFERASE"/>
    <property type="match status" value="1"/>
</dbReference>
<protein>
    <submittedName>
        <fullName evidence="4">Related to 3-mercaptopyruvate sulfurtransferase</fullName>
    </submittedName>
</protein>
<dbReference type="InterPro" id="IPR045078">
    <property type="entry name" value="TST/MPST-like"/>
</dbReference>
<organism evidence="4 5">
    <name type="scientific">Armillaria ostoyae</name>
    <name type="common">Armillaria root rot fungus</name>
    <dbReference type="NCBI Taxonomy" id="47428"/>
    <lineage>
        <taxon>Eukaryota</taxon>
        <taxon>Fungi</taxon>
        <taxon>Dikarya</taxon>
        <taxon>Basidiomycota</taxon>
        <taxon>Agaricomycotina</taxon>
        <taxon>Agaricomycetes</taxon>
        <taxon>Agaricomycetidae</taxon>
        <taxon>Agaricales</taxon>
        <taxon>Marasmiineae</taxon>
        <taxon>Physalacriaceae</taxon>
        <taxon>Armillaria</taxon>
    </lineage>
</organism>
<dbReference type="SUPFAM" id="SSF52821">
    <property type="entry name" value="Rhodanese/Cell cycle control phosphatase"/>
    <property type="match status" value="2"/>
</dbReference>
<sequence>MLFNLLLKNTLRVPFSRTFASSSNVAPLVLSPPQLREILQSKTPVSLLDASWFMPNSPRNAKSEFIAKKIPGSQFLDLDEVASSHHLGLKHMMPTERVFADACGKFGIEPASHVVIYDSHGIFSSPRALFMFRSFGHTNSSIINGGLPYWEDLGFPIEEGPASVPKPVEYPTPTLDASAIRNYEQMVANSTTDPRSVGTDIVLDARSRGRFTGADPEPRAGLESGHIPRSFSLPFNVFLQQQSAASNSTYTTLRPIPEILQAVVDAVGDKQAEAILKGDASVVTTCGSGMTAAVLWLGLKLLGAHKIGLYDESWTGYAMRSSSKIDKTI</sequence>
<dbReference type="AlphaFoldDB" id="A0A284RB13"/>
<feature type="domain" description="Rhodanese" evidence="3">
    <location>
        <begin position="59"/>
        <end position="159"/>
    </location>
</feature>
<reference evidence="5" key="1">
    <citation type="journal article" date="2017" name="Nat. Ecol. Evol.">
        <title>Genome expansion and lineage-specific genetic innovations in the forest pathogenic fungi Armillaria.</title>
        <authorList>
            <person name="Sipos G."/>
            <person name="Prasanna A.N."/>
            <person name="Walter M.C."/>
            <person name="O'Connor E."/>
            <person name="Balint B."/>
            <person name="Krizsan K."/>
            <person name="Kiss B."/>
            <person name="Hess J."/>
            <person name="Varga T."/>
            <person name="Slot J."/>
            <person name="Riley R."/>
            <person name="Boka B."/>
            <person name="Rigling D."/>
            <person name="Barry K."/>
            <person name="Lee J."/>
            <person name="Mihaltcheva S."/>
            <person name="LaButti K."/>
            <person name="Lipzen A."/>
            <person name="Waldron R."/>
            <person name="Moloney N.M."/>
            <person name="Sperisen C."/>
            <person name="Kredics L."/>
            <person name="Vagvoelgyi C."/>
            <person name="Patrignani A."/>
            <person name="Fitzpatrick D."/>
            <person name="Nagy I."/>
            <person name="Doyle S."/>
            <person name="Anderson J.B."/>
            <person name="Grigoriev I.V."/>
            <person name="Gueldener U."/>
            <person name="Muensterkoetter M."/>
            <person name="Nagy L.G."/>
        </authorList>
    </citation>
    <scope>NUCLEOTIDE SEQUENCE [LARGE SCALE GENOMIC DNA]</scope>
    <source>
        <strain evidence="5">C18/9</strain>
    </source>
</reference>
<dbReference type="InterPro" id="IPR036873">
    <property type="entry name" value="Rhodanese-like_dom_sf"/>
</dbReference>
<dbReference type="InterPro" id="IPR001763">
    <property type="entry name" value="Rhodanese-like_dom"/>
</dbReference>
<dbReference type="Proteomes" id="UP000219338">
    <property type="component" value="Unassembled WGS sequence"/>
</dbReference>